<proteinExistence type="inferred from homology"/>
<comment type="similarity">
    <text evidence="2">Belongs to the sodium:solute symporter (SSF) (TC 2.A.21) family.</text>
</comment>
<feature type="transmembrane region" description="Helical" evidence="6">
    <location>
        <begin position="158"/>
        <end position="178"/>
    </location>
</feature>
<dbReference type="EMBL" id="CP117418">
    <property type="protein sequence ID" value="WCT79959.1"/>
    <property type="molecule type" value="Genomic_DNA"/>
</dbReference>
<feature type="transmembrane region" description="Helical" evidence="6">
    <location>
        <begin position="108"/>
        <end position="128"/>
    </location>
</feature>
<evidence type="ECO:0000256" key="6">
    <source>
        <dbReference type="SAM" id="Phobius"/>
    </source>
</evidence>
<evidence type="ECO:0000256" key="5">
    <source>
        <dbReference type="ARBA" id="ARBA00023136"/>
    </source>
</evidence>
<evidence type="ECO:0000256" key="1">
    <source>
        <dbReference type="ARBA" id="ARBA00004141"/>
    </source>
</evidence>
<dbReference type="RefSeq" id="WP_273620233.1">
    <property type="nucleotide sequence ID" value="NZ_CP103869.1"/>
</dbReference>
<evidence type="ECO:0000256" key="2">
    <source>
        <dbReference type="ARBA" id="ARBA00006434"/>
    </source>
</evidence>
<evidence type="ECO:0000313" key="8">
    <source>
        <dbReference type="Proteomes" id="UP001218231"/>
    </source>
</evidence>
<accession>A0ABY7U6B9</accession>
<dbReference type="Gene3D" id="1.20.1730.10">
    <property type="entry name" value="Sodium/glucose cotransporter"/>
    <property type="match status" value="1"/>
</dbReference>
<feature type="transmembrane region" description="Helical" evidence="6">
    <location>
        <begin position="39"/>
        <end position="62"/>
    </location>
</feature>
<dbReference type="Proteomes" id="UP001218231">
    <property type="component" value="Plasmid unnamed1"/>
</dbReference>
<evidence type="ECO:0000256" key="3">
    <source>
        <dbReference type="ARBA" id="ARBA00022692"/>
    </source>
</evidence>
<dbReference type="PROSITE" id="PS50283">
    <property type="entry name" value="NA_SOLUT_SYMP_3"/>
    <property type="match status" value="1"/>
</dbReference>
<keyword evidence="5 6" id="KW-0472">Membrane</keyword>
<evidence type="ECO:0000313" key="7">
    <source>
        <dbReference type="EMBL" id="WCT79959.1"/>
    </source>
</evidence>
<keyword evidence="8" id="KW-1185">Reference proteome</keyword>
<gene>
    <name evidence="7" type="ORF">PQ457_18015</name>
</gene>
<geneLocation type="plasmid" evidence="7 8">
    <name>unnamed1</name>
</geneLocation>
<reference evidence="7 8" key="1">
    <citation type="submission" date="2023-02" db="EMBL/GenBank/DDBJ databases">
        <title>Genome sequence of Novosphingobium humi KACC 19094.</title>
        <authorList>
            <person name="Kim S."/>
            <person name="Heo J."/>
            <person name="Kwon S.-W."/>
        </authorList>
    </citation>
    <scope>NUCLEOTIDE SEQUENCE [LARGE SCALE GENOMIC DNA]</scope>
    <source>
        <strain evidence="7 8">KACC 19094</strain>
        <plasmid evidence="7 8">unnamed1</plasmid>
    </source>
</reference>
<evidence type="ECO:0000256" key="4">
    <source>
        <dbReference type="ARBA" id="ARBA00022989"/>
    </source>
</evidence>
<feature type="transmembrane region" description="Helical" evidence="6">
    <location>
        <begin position="83"/>
        <end position="102"/>
    </location>
</feature>
<keyword evidence="3 6" id="KW-0812">Transmembrane</keyword>
<dbReference type="InterPro" id="IPR001734">
    <property type="entry name" value="Na/solute_symporter"/>
</dbReference>
<name>A0ABY7U6B9_9SPHN</name>
<comment type="subcellular location">
    <subcellularLocation>
        <location evidence="1">Membrane</location>
        <topology evidence="1">Multi-pass membrane protein</topology>
    </subcellularLocation>
</comment>
<feature type="transmembrane region" description="Helical" evidence="6">
    <location>
        <begin position="135"/>
        <end position="152"/>
    </location>
</feature>
<organism evidence="7 8">
    <name type="scientific">Novosphingobium humi</name>
    <dbReference type="NCBI Taxonomy" id="2282397"/>
    <lineage>
        <taxon>Bacteria</taxon>
        <taxon>Pseudomonadati</taxon>
        <taxon>Pseudomonadota</taxon>
        <taxon>Alphaproteobacteria</taxon>
        <taxon>Sphingomonadales</taxon>
        <taxon>Sphingomonadaceae</taxon>
        <taxon>Novosphingobium</taxon>
    </lineage>
</organism>
<keyword evidence="4 6" id="KW-1133">Transmembrane helix</keyword>
<keyword evidence="7" id="KW-0614">Plasmid</keyword>
<protein>
    <recommendedName>
        <fullName evidence="9">Sodium:solute symporter family protein</fullName>
    </recommendedName>
</protein>
<evidence type="ECO:0008006" key="9">
    <source>
        <dbReference type="Google" id="ProtNLM"/>
    </source>
</evidence>
<sequence>MALAFVGVAARYLYPDQASLYALPVFIGKMPVGLASLVTLSLVASALVSVSTVAVATTALVMRDFYIPWFKPQGESELRATRRVALAVGLLPLLCVFFAPNILELSFFTRALRLSIAIIALVGVYLPWLGSPRSAVAALVFSGLATTAWYLAGNPHGIDNMYVAALSPALVLLLSAIFQRRAAAQS</sequence>
<dbReference type="InterPro" id="IPR038377">
    <property type="entry name" value="Na/Glc_symporter_sf"/>
</dbReference>